<feature type="domain" description="Transposase IS204/IS1001/IS1096/IS1165 DDE" evidence="1">
    <location>
        <begin position="3"/>
        <end position="67"/>
    </location>
</feature>
<feature type="domain" description="Transposase IS204/IS1001/IS1096/IS1165 DDE" evidence="1">
    <location>
        <begin position="95"/>
        <end position="142"/>
    </location>
</feature>
<dbReference type="EMBL" id="CP071250">
    <property type="protein sequence ID" value="UUF08537.1"/>
    <property type="molecule type" value="Genomic_DNA"/>
</dbReference>
<dbReference type="AlphaFoldDB" id="A0A9Q9CPX9"/>
<dbReference type="Proteomes" id="UP001058016">
    <property type="component" value="Chromosome"/>
</dbReference>
<accession>A0A9Q9CPX9</accession>
<dbReference type="PANTHER" id="PTHR33498">
    <property type="entry name" value="TRANSPOSASE FOR INSERTION SEQUENCE ELEMENT IS1557"/>
    <property type="match status" value="1"/>
</dbReference>
<dbReference type="InterPro" id="IPR002560">
    <property type="entry name" value="Transposase_DDE"/>
</dbReference>
<protein>
    <submittedName>
        <fullName evidence="3">Transposase</fullName>
    </submittedName>
</protein>
<evidence type="ECO:0000259" key="1">
    <source>
        <dbReference type="Pfam" id="PF01610"/>
    </source>
</evidence>
<evidence type="ECO:0000313" key="2">
    <source>
        <dbReference type="EMBL" id="UUF04976.1"/>
    </source>
</evidence>
<dbReference type="PANTHER" id="PTHR33498:SF1">
    <property type="entry name" value="TRANSPOSASE FOR INSERTION SEQUENCE ELEMENT IS1557"/>
    <property type="match status" value="1"/>
</dbReference>
<evidence type="ECO:0000313" key="4">
    <source>
        <dbReference type="Proteomes" id="UP001058016"/>
    </source>
</evidence>
<organism evidence="3 5">
    <name type="scientific">Turicibacter bilis</name>
    <dbReference type="NCBI Taxonomy" id="2735723"/>
    <lineage>
        <taxon>Bacteria</taxon>
        <taxon>Bacillati</taxon>
        <taxon>Bacillota</taxon>
        <taxon>Erysipelotrichia</taxon>
        <taxon>Erysipelotrichales</taxon>
        <taxon>Turicibacteraceae</taxon>
        <taxon>Turicibacter</taxon>
    </lineage>
</organism>
<gene>
    <name evidence="2" type="ORF">J0J69_07410</name>
    <name evidence="3" type="ORF">J0J70_00350</name>
</gene>
<proteinExistence type="predicted"/>
<dbReference type="InterPro" id="IPR047951">
    <property type="entry name" value="Transpos_ISL3"/>
</dbReference>
<name>A0A9Q9CPX9_9FIRM</name>
<dbReference type="Proteomes" id="UP001058072">
    <property type="component" value="Chromosome"/>
</dbReference>
<reference evidence="3 4" key="1">
    <citation type="submission" date="2021-03" db="EMBL/GenBank/DDBJ databases">
        <title>Comparative Genomics and Metabolomics in the genus Turicibacter.</title>
        <authorList>
            <person name="Maki J."/>
            <person name="Looft T."/>
        </authorList>
    </citation>
    <scope>NUCLEOTIDE SEQUENCE</scope>
    <source>
        <strain evidence="3">ISU324</strain>
        <strain evidence="2 4">MMM721</strain>
    </source>
</reference>
<keyword evidence="4" id="KW-1185">Reference proteome</keyword>
<dbReference type="Pfam" id="PF01610">
    <property type="entry name" value="DDE_Tnp_ISL3"/>
    <property type="match status" value="2"/>
</dbReference>
<evidence type="ECO:0000313" key="5">
    <source>
        <dbReference type="Proteomes" id="UP001058072"/>
    </source>
</evidence>
<sequence>MRLIDELFTHTKIIIDKFHLVQHIPRALNKTQIRLMKKFKKHSRKSKHYRQLFLKYPMLLNTTTYQSTYCFKHLIRQIDILNFLLELSLEFQIPFQTFKTYQAYIENTLITPYTDGPIEGINHKIKVIKRIPFDYRSFYHWVTCHAKHVSSTSKVIKSCIFMIQNLTKPKTKILTE</sequence>
<evidence type="ECO:0000313" key="3">
    <source>
        <dbReference type="EMBL" id="UUF08537.1"/>
    </source>
</evidence>
<dbReference type="EMBL" id="CP071249">
    <property type="protein sequence ID" value="UUF04976.1"/>
    <property type="molecule type" value="Genomic_DNA"/>
</dbReference>